<evidence type="ECO:0000313" key="5">
    <source>
        <dbReference type="Proteomes" id="UP001304298"/>
    </source>
</evidence>
<dbReference type="PROSITE" id="PS00678">
    <property type="entry name" value="WD_REPEATS_1"/>
    <property type="match status" value="1"/>
</dbReference>
<dbReference type="Pfam" id="PF00400">
    <property type="entry name" value="WD40"/>
    <property type="match status" value="2"/>
</dbReference>
<proteinExistence type="predicted"/>
<dbReference type="RefSeq" id="WP_323331121.1">
    <property type="nucleotide sequence ID" value="NZ_JAYFSI010000006.1"/>
</dbReference>
<keyword evidence="2" id="KW-0677">Repeat</keyword>
<evidence type="ECO:0000313" key="4">
    <source>
        <dbReference type="EMBL" id="MEA5362932.1"/>
    </source>
</evidence>
<protein>
    <recommendedName>
        <fullName evidence="6">WD40 repeat domain-containing protein</fullName>
    </recommendedName>
</protein>
<dbReference type="PROSITE" id="PS50082">
    <property type="entry name" value="WD_REPEATS_2"/>
    <property type="match status" value="2"/>
</dbReference>
<keyword evidence="5" id="KW-1185">Reference proteome</keyword>
<dbReference type="SMART" id="SM00320">
    <property type="entry name" value="WD40"/>
    <property type="match status" value="2"/>
</dbReference>
<dbReference type="InterPro" id="IPR015943">
    <property type="entry name" value="WD40/YVTN_repeat-like_dom_sf"/>
</dbReference>
<evidence type="ECO:0000256" key="1">
    <source>
        <dbReference type="ARBA" id="ARBA00022574"/>
    </source>
</evidence>
<dbReference type="Proteomes" id="UP001304298">
    <property type="component" value="Unassembled WGS sequence"/>
</dbReference>
<feature type="repeat" description="WD" evidence="3">
    <location>
        <begin position="1"/>
        <end position="34"/>
    </location>
</feature>
<dbReference type="PANTHER" id="PTHR19879:SF9">
    <property type="entry name" value="TRANSCRIPTION INITIATION FACTOR TFIID SUBUNIT 5"/>
    <property type="match status" value="1"/>
</dbReference>
<dbReference type="InterPro" id="IPR001680">
    <property type="entry name" value="WD40_rpt"/>
</dbReference>
<feature type="repeat" description="WD" evidence="3">
    <location>
        <begin position="47"/>
        <end position="77"/>
    </location>
</feature>
<dbReference type="Gene3D" id="2.130.10.10">
    <property type="entry name" value="YVTN repeat-like/Quinoprotein amine dehydrogenase"/>
    <property type="match status" value="1"/>
</dbReference>
<organism evidence="4 5">
    <name type="scientific">Amycolatopsis heterodermiae</name>
    <dbReference type="NCBI Taxonomy" id="3110235"/>
    <lineage>
        <taxon>Bacteria</taxon>
        <taxon>Bacillati</taxon>
        <taxon>Actinomycetota</taxon>
        <taxon>Actinomycetes</taxon>
        <taxon>Pseudonocardiales</taxon>
        <taxon>Pseudonocardiaceae</taxon>
        <taxon>Amycolatopsis</taxon>
    </lineage>
</organism>
<dbReference type="SUPFAM" id="SSF50978">
    <property type="entry name" value="WD40 repeat-like"/>
    <property type="match status" value="1"/>
</dbReference>
<dbReference type="EMBL" id="JAYFSI010000006">
    <property type="protein sequence ID" value="MEA5362932.1"/>
    <property type="molecule type" value="Genomic_DNA"/>
</dbReference>
<dbReference type="InterPro" id="IPR019775">
    <property type="entry name" value="WD40_repeat_CS"/>
</dbReference>
<accession>A0ABU5R9L3</accession>
<keyword evidence="1 3" id="KW-0853">WD repeat</keyword>
<evidence type="ECO:0000256" key="3">
    <source>
        <dbReference type="PROSITE-ProRule" id="PRU00221"/>
    </source>
</evidence>
<name>A0ABU5R9L3_9PSEU</name>
<comment type="caution">
    <text evidence="4">The sequence shown here is derived from an EMBL/GenBank/DDBJ whole genome shotgun (WGS) entry which is preliminary data.</text>
</comment>
<gene>
    <name evidence="4" type="ORF">VA596_25610</name>
</gene>
<sequence length="116" mass="12270">MNGHTSFVYQVTFTPDGATMASTGQDGTIRLWDVHDPANATPIGQALTTHTAPIDGAVFSPDGTVLATASDDRTIQLTAMDVREAERRICADTAGVLTPQRWAQHVPEATFPASCG</sequence>
<dbReference type="PANTHER" id="PTHR19879">
    <property type="entry name" value="TRANSCRIPTION INITIATION FACTOR TFIID"/>
    <property type="match status" value="1"/>
</dbReference>
<evidence type="ECO:0000256" key="2">
    <source>
        <dbReference type="ARBA" id="ARBA00022737"/>
    </source>
</evidence>
<reference evidence="4 5" key="1">
    <citation type="submission" date="2023-12" db="EMBL/GenBank/DDBJ databases">
        <title>Amycolatopsis sp. V23-08.</title>
        <authorList>
            <person name="Somphong A."/>
        </authorList>
    </citation>
    <scope>NUCLEOTIDE SEQUENCE [LARGE SCALE GENOMIC DNA]</scope>
    <source>
        <strain evidence="4 5">V23-08</strain>
    </source>
</reference>
<dbReference type="PROSITE" id="PS50294">
    <property type="entry name" value="WD_REPEATS_REGION"/>
    <property type="match status" value="2"/>
</dbReference>
<evidence type="ECO:0008006" key="6">
    <source>
        <dbReference type="Google" id="ProtNLM"/>
    </source>
</evidence>
<dbReference type="InterPro" id="IPR036322">
    <property type="entry name" value="WD40_repeat_dom_sf"/>
</dbReference>